<reference evidence="2" key="1">
    <citation type="submission" date="2021-01" db="EMBL/GenBank/DDBJ databases">
        <title>Marivirga sp. nov., isolated from intertidal surface sediments.</title>
        <authorList>
            <person name="Zhang M."/>
        </authorList>
    </citation>
    <scope>NUCLEOTIDE SEQUENCE</scope>
    <source>
        <strain evidence="2">SM1354</strain>
    </source>
</reference>
<accession>A0A937AMF6</accession>
<evidence type="ECO:0000259" key="1">
    <source>
        <dbReference type="Pfam" id="PF13588"/>
    </source>
</evidence>
<gene>
    <name evidence="2" type="ORF">JKP34_08935</name>
</gene>
<dbReference type="AlphaFoldDB" id="A0A937AMF6"/>
<dbReference type="Gene3D" id="3.90.1570.30">
    <property type="match status" value="1"/>
</dbReference>
<proteinExistence type="predicted"/>
<sequence>MVQLNLPPYEVKLQKMDGKIHIFDSIRKKYLVLTSEEWVRQHFLHFLIKHKSYPQGLISMESGIKYNQLQKRTDMVVRNRDLSPLLLVECKAPEVKLNDQVFRQITTYFKEFKAKYMIVTNGLEHYCFSIENGAISFKDEIPTYDAIA</sequence>
<name>A0A937AMF6_9BACT</name>
<feature type="domain" description="Type I restriction enzyme R protein N-terminal" evidence="1">
    <location>
        <begin position="36"/>
        <end position="142"/>
    </location>
</feature>
<evidence type="ECO:0000313" key="3">
    <source>
        <dbReference type="Proteomes" id="UP000642920"/>
    </source>
</evidence>
<protein>
    <submittedName>
        <fullName evidence="2">Type I restriction enzyme HsdR N-terminal domain-containing protein</fullName>
    </submittedName>
</protein>
<keyword evidence="3" id="KW-1185">Reference proteome</keyword>
<organism evidence="2 3">
    <name type="scientific">Marivirga atlantica</name>
    <dbReference type="NCBI Taxonomy" id="1548457"/>
    <lineage>
        <taxon>Bacteria</taxon>
        <taxon>Pseudomonadati</taxon>
        <taxon>Bacteroidota</taxon>
        <taxon>Cytophagia</taxon>
        <taxon>Cytophagales</taxon>
        <taxon>Marivirgaceae</taxon>
        <taxon>Marivirga</taxon>
    </lineage>
</organism>
<evidence type="ECO:0000313" key="2">
    <source>
        <dbReference type="EMBL" id="MBL0765372.1"/>
    </source>
</evidence>
<dbReference type="Pfam" id="PF13588">
    <property type="entry name" value="HSDR_N_2"/>
    <property type="match status" value="1"/>
</dbReference>
<dbReference type="EMBL" id="JAERQG010000002">
    <property type="protein sequence ID" value="MBL0765372.1"/>
    <property type="molecule type" value="Genomic_DNA"/>
</dbReference>
<dbReference type="Proteomes" id="UP000642920">
    <property type="component" value="Unassembled WGS sequence"/>
</dbReference>
<dbReference type="RefSeq" id="WP_201919917.1">
    <property type="nucleotide sequence ID" value="NZ_JAERQG010000002.1"/>
</dbReference>
<comment type="caution">
    <text evidence="2">The sequence shown here is derived from an EMBL/GenBank/DDBJ whole genome shotgun (WGS) entry which is preliminary data.</text>
</comment>
<dbReference type="InterPro" id="IPR029464">
    <property type="entry name" value="HSDR_N"/>
</dbReference>